<reference evidence="7 8" key="1">
    <citation type="submission" date="2016-12" db="EMBL/GenBank/DDBJ databases">
        <title>Candidatus Reconcilibacillus cellulovorans genome.</title>
        <authorList>
            <person name="Kolinko S."/>
            <person name="Wu Y.-W."/>
            <person name="Tachea F."/>
            <person name="Denzel E."/>
            <person name="Hiras J."/>
            <person name="Baecker N."/>
            <person name="Chan L.J."/>
            <person name="Eichorst S.A."/>
            <person name="Frey D."/>
            <person name="Adams P.D."/>
            <person name="Pray T."/>
            <person name="Tanjore D."/>
            <person name="Petzold C.J."/>
            <person name="Gladden J.M."/>
            <person name="Simmons B.A."/>
            <person name="Singer S.W."/>
        </authorList>
    </citation>
    <scope>NUCLEOTIDE SEQUENCE [LARGE SCALE GENOMIC DNA]</scope>
    <source>
        <strain evidence="7">JTherm</strain>
    </source>
</reference>
<evidence type="ECO:0000256" key="6">
    <source>
        <dbReference type="PIRSR" id="PIRSR001359-3"/>
    </source>
</evidence>
<evidence type="ECO:0000256" key="3">
    <source>
        <dbReference type="ARBA" id="ARBA00023239"/>
    </source>
</evidence>
<feature type="binding site" evidence="5">
    <location>
        <begin position="213"/>
        <end position="215"/>
    </location>
    <ligand>
        <name>dihydroxyacetone phosphate</name>
        <dbReference type="ChEBI" id="CHEBI:57642"/>
    </ligand>
</feature>
<dbReference type="CDD" id="cd00947">
    <property type="entry name" value="TBP_aldolase_IIB"/>
    <property type="match status" value="1"/>
</dbReference>
<dbReference type="Pfam" id="PF01116">
    <property type="entry name" value="F_bP_aldolase"/>
    <property type="match status" value="1"/>
</dbReference>
<proteinExistence type="predicted"/>
<feature type="binding site" evidence="6">
    <location>
        <position position="212"/>
    </location>
    <ligand>
        <name>Zn(2+)</name>
        <dbReference type="ChEBI" id="CHEBI:29105"/>
        <label>1</label>
        <note>catalytic</note>
    </ligand>
</feature>
<evidence type="ECO:0000256" key="1">
    <source>
        <dbReference type="ARBA" id="ARBA00022723"/>
    </source>
</evidence>
<dbReference type="InterPro" id="IPR011289">
    <property type="entry name" value="Fruc_bis_ald_class-2"/>
</dbReference>
<evidence type="ECO:0000256" key="2">
    <source>
        <dbReference type="ARBA" id="ARBA00022833"/>
    </source>
</evidence>
<comment type="caution">
    <text evidence="7">The sequence shown here is derived from an EMBL/GenBank/DDBJ whole genome shotgun (WGS) entry which is preliminary data.</text>
</comment>
<feature type="binding site" evidence="6">
    <location>
        <position position="87"/>
    </location>
    <ligand>
        <name>Zn(2+)</name>
        <dbReference type="ChEBI" id="CHEBI:29105"/>
        <label>1</label>
        <note>catalytic</note>
    </ligand>
</feature>
<dbReference type="NCBIfam" id="TIGR01859">
    <property type="entry name" value="fruc_bis_ald"/>
    <property type="match status" value="1"/>
</dbReference>
<dbReference type="InterPro" id="IPR013785">
    <property type="entry name" value="Aldolase_TIM"/>
</dbReference>
<accession>A0A2A6E0Y3</accession>
<comment type="cofactor">
    <cofactor evidence="6">
        <name>Zn(2+)</name>
        <dbReference type="ChEBI" id="CHEBI:29105"/>
    </cofactor>
    <text evidence="6">Binds 2 Zn(2+) ions per subunit. One is catalytic and the other provides a structural contribution.</text>
</comment>
<dbReference type="GO" id="GO:0006096">
    <property type="term" value="P:glycolytic process"/>
    <property type="evidence" value="ECO:0007669"/>
    <property type="project" value="InterPro"/>
</dbReference>
<dbReference type="PANTHER" id="PTHR30304">
    <property type="entry name" value="D-TAGATOSE-1,6-BISPHOSPHATE ALDOLASE"/>
    <property type="match status" value="1"/>
</dbReference>
<dbReference type="PROSITE" id="PS00602">
    <property type="entry name" value="ALDOLASE_CLASS_II_1"/>
    <property type="match status" value="1"/>
</dbReference>
<dbReference type="GO" id="GO:0004332">
    <property type="term" value="F:fructose-bisphosphate aldolase activity"/>
    <property type="evidence" value="ECO:0007669"/>
    <property type="project" value="InterPro"/>
</dbReference>
<evidence type="ECO:0000313" key="8">
    <source>
        <dbReference type="Proteomes" id="UP000243688"/>
    </source>
</evidence>
<dbReference type="PANTHER" id="PTHR30304:SF0">
    <property type="entry name" value="D-TAGATOSE-1,6-BISPHOSPHATE ALDOLASE SUBUNIT GATY-RELATED"/>
    <property type="match status" value="1"/>
</dbReference>
<organism evidence="7 8">
    <name type="scientific">Candidatus Reconcilbacillus cellulovorans</name>
    <dbReference type="NCBI Taxonomy" id="1906605"/>
    <lineage>
        <taxon>Bacteria</taxon>
        <taxon>Bacillati</taxon>
        <taxon>Bacillota</taxon>
        <taxon>Bacilli</taxon>
        <taxon>Bacillales</taxon>
        <taxon>Paenibacillaceae</taxon>
        <taxon>Candidatus Reconcilbacillus</taxon>
    </lineage>
</organism>
<dbReference type="SUPFAM" id="SSF51569">
    <property type="entry name" value="Aldolase"/>
    <property type="match status" value="1"/>
</dbReference>
<dbReference type="InterPro" id="IPR000771">
    <property type="entry name" value="FBA_II"/>
</dbReference>
<keyword evidence="3" id="KW-0456">Lyase</keyword>
<feature type="binding site" evidence="6">
    <location>
        <position position="138"/>
    </location>
    <ligand>
        <name>Zn(2+)</name>
        <dbReference type="ChEBI" id="CHEBI:29105"/>
        <label>2</label>
    </ligand>
</feature>
<keyword evidence="1 6" id="KW-0479">Metal-binding</keyword>
<feature type="active site" description="Proton donor" evidence="4">
    <location>
        <position position="86"/>
    </location>
</feature>
<evidence type="ECO:0000256" key="5">
    <source>
        <dbReference type="PIRSR" id="PIRSR001359-2"/>
    </source>
</evidence>
<protein>
    <submittedName>
        <fullName evidence="7">Fructose-1,6-bisphosphate aldolase, class II</fullName>
    </submittedName>
</protein>
<feature type="binding site" evidence="5">
    <location>
        <begin position="234"/>
        <end position="237"/>
    </location>
    <ligand>
        <name>dihydroxyacetone phosphate</name>
        <dbReference type="ChEBI" id="CHEBI:57642"/>
    </ligand>
</feature>
<dbReference type="NCBIfam" id="TIGR00167">
    <property type="entry name" value="cbbA"/>
    <property type="match status" value="1"/>
</dbReference>
<name>A0A2A6E0Y3_9BACL</name>
<dbReference type="GO" id="GO:0030388">
    <property type="term" value="P:fructose 1,6-bisphosphate metabolic process"/>
    <property type="evidence" value="ECO:0007669"/>
    <property type="project" value="InterPro"/>
</dbReference>
<evidence type="ECO:0000313" key="7">
    <source>
        <dbReference type="EMBL" id="PDO10645.1"/>
    </source>
</evidence>
<feature type="binding site" evidence="6">
    <location>
        <position position="108"/>
    </location>
    <ligand>
        <name>Zn(2+)</name>
        <dbReference type="ChEBI" id="CHEBI:29105"/>
        <label>2</label>
    </ligand>
</feature>
<feature type="binding site" evidence="5">
    <location>
        <position position="185"/>
    </location>
    <ligand>
        <name>dihydroxyacetone phosphate</name>
        <dbReference type="ChEBI" id="CHEBI:57642"/>
    </ligand>
</feature>
<keyword evidence="2 6" id="KW-0862">Zinc</keyword>
<dbReference type="Proteomes" id="UP000243688">
    <property type="component" value="Unassembled WGS sequence"/>
</dbReference>
<dbReference type="EMBL" id="MOXJ01000011">
    <property type="protein sequence ID" value="PDO10645.1"/>
    <property type="molecule type" value="Genomic_DNA"/>
</dbReference>
<evidence type="ECO:0000256" key="4">
    <source>
        <dbReference type="PIRSR" id="PIRSR001359-1"/>
    </source>
</evidence>
<sequence>MVALVPLNAMLTKALEGGYAVGQFTLNNLEFAQAILLGAQEEEAPVILGVSPSYVPYMGGFRCIASMVRALIDHFRITVPVALHLDHAPSYELCLQALRSGFTSVMIDASRQPLDRNIDITRQVVLAAHAVGASAEAEVGLIAGREDDIAVDDAEASYASADECARLAAETGVDCLAPAVGSAHGPYRGKPKLGFDRLREIRARTGLPLVLHGASGLPDEDVRRAISLGVAKINVNTDNQIAFTESVRRYLAEHPDVYDPRAYLSAAKEAVQATVRAKIRLFGCSGKAGGHAT</sequence>
<dbReference type="Gene3D" id="3.20.20.70">
    <property type="entry name" value="Aldolase class I"/>
    <property type="match status" value="1"/>
</dbReference>
<dbReference type="PIRSF" id="PIRSF001359">
    <property type="entry name" value="F_bP_aldolase_II"/>
    <property type="match status" value="1"/>
</dbReference>
<dbReference type="InterPro" id="IPR050246">
    <property type="entry name" value="Class_II_FBP_aldolase"/>
</dbReference>
<gene>
    <name evidence="7" type="ORF">BLM47_05985</name>
</gene>
<feature type="binding site" evidence="6">
    <location>
        <position position="184"/>
    </location>
    <ligand>
        <name>Zn(2+)</name>
        <dbReference type="ChEBI" id="CHEBI:29105"/>
        <label>1</label>
        <note>catalytic</note>
    </ligand>
</feature>
<dbReference type="AlphaFoldDB" id="A0A2A6E0Y3"/>
<dbReference type="GO" id="GO:0008270">
    <property type="term" value="F:zinc ion binding"/>
    <property type="evidence" value="ECO:0007669"/>
    <property type="project" value="InterPro"/>
</dbReference>